<gene>
    <name evidence="2" type="ORF">DIATSA_LOCUS6844</name>
</gene>
<feature type="compositionally biased region" description="Polar residues" evidence="1">
    <location>
        <begin position="91"/>
        <end position="101"/>
    </location>
</feature>
<evidence type="ECO:0000256" key="1">
    <source>
        <dbReference type="SAM" id="MobiDB-lite"/>
    </source>
</evidence>
<keyword evidence="3" id="KW-1185">Reference proteome</keyword>
<proteinExistence type="predicted"/>
<protein>
    <submittedName>
        <fullName evidence="2">Uncharacterized protein</fullName>
    </submittedName>
</protein>
<feature type="compositionally biased region" description="Polar residues" evidence="1">
    <location>
        <begin position="124"/>
        <end position="137"/>
    </location>
</feature>
<evidence type="ECO:0000313" key="3">
    <source>
        <dbReference type="Proteomes" id="UP001153714"/>
    </source>
</evidence>
<name>A0A9N9R4C2_9NEOP</name>
<dbReference type="EMBL" id="OU893333">
    <property type="protein sequence ID" value="CAG9789081.1"/>
    <property type="molecule type" value="Genomic_DNA"/>
</dbReference>
<sequence>MSDGEYDLSCDPANPWRSQVPGPASVKLVTENPIRVGDQALMTVNTTGNTSRKLIQQAFHPSLFITRPRSNSFGNTPRFANNLTEGGPPDSISQATSVSDDNNNPPPPWQRVPTQRNQKRKKFTNSPPYTKNMGGNEQKITNISNRYSVLPIDSIEDYPVNYQILTKKYINRHQLSYME</sequence>
<feature type="region of interest" description="Disordered" evidence="1">
    <location>
        <begin position="66"/>
        <end position="137"/>
    </location>
</feature>
<reference evidence="2" key="1">
    <citation type="submission" date="2021-12" db="EMBL/GenBank/DDBJ databases">
        <authorList>
            <person name="King R."/>
        </authorList>
    </citation>
    <scope>NUCLEOTIDE SEQUENCE</scope>
</reference>
<reference evidence="2" key="2">
    <citation type="submission" date="2022-10" db="EMBL/GenBank/DDBJ databases">
        <authorList>
            <consortium name="ENA_rothamsted_submissions"/>
            <consortium name="culmorum"/>
            <person name="King R."/>
        </authorList>
    </citation>
    <scope>NUCLEOTIDE SEQUENCE</scope>
</reference>
<dbReference type="OrthoDB" id="10035396at2759"/>
<dbReference type="Proteomes" id="UP001153714">
    <property type="component" value="Chromosome 2"/>
</dbReference>
<dbReference type="AlphaFoldDB" id="A0A9N9R4C2"/>
<feature type="compositionally biased region" description="Polar residues" evidence="1">
    <location>
        <begin position="68"/>
        <end position="84"/>
    </location>
</feature>
<organism evidence="2 3">
    <name type="scientific">Diatraea saccharalis</name>
    <name type="common">sugarcane borer</name>
    <dbReference type="NCBI Taxonomy" id="40085"/>
    <lineage>
        <taxon>Eukaryota</taxon>
        <taxon>Metazoa</taxon>
        <taxon>Ecdysozoa</taxon>
        <taxon>Arthropoda</taxon>
        <taxon>Hexapoda</taxon>
        <taxon>Insecta</taxon>
        <taxon>Pterygota</taxon>
        <taxon>Neoptera</taxon>
        <taxon>Endopterygota</taxon>
        <taxon>Lepidoptera</taxon>
        <taxon>Glossata</taxon>
        <taxon>Ditrysia</taxon>
        <taxon>Pyraloidea</taxon>
        <taxon>Crambidae</taxon>
        <taxon>Crambinae</taxon>
        <taxon>Diatraea</taxon>
    </lineage>
</organism>
<feature type="region of interest" description="Disordered" evidence="1">
    <location>
        <begin position="1"/>
        <end position="22"/>
    </location>
</feature>
<evidence type="ECO:0000313" key="2">
    <source>
        <dbReference type="EMBL" id="CAG9789081.1"/>
    </source>
</evidence>
<accession>A0A9N9R4C2</accession>